<keyword evidence="4" id="KW-0479">Metal-binding</keyword>
<name>A0AB35IMC8_9FIRM</name>
<dbReference type="PANTHER" id="PTHR30194:SF3">
    <property type="entry name" value="CROSSOVER JUNCTION ENDODEOXYRIBONUCLEASE RUVC"/>
    <property type="match status" value="1"/>
</dbReference>
<evidence type="ECO:0000256" key="11">
    <source>
        <dbReference type="ARBA" id="ARBA00023204"/>
    </source>
</evidence>
<dbReference type="AlphaFoldDB" id="A0AB35IMC8"/>
<organism evidence="12 13">
    <name type="scientific">Thomasclavelia ramosa</name>
    <dbReference type="NCBI Taxonomy" id="1547"/>
    <lineage>
        <taxon>Bacteria</taxon>
        <taxon>Bacillati</taxon>
        <taxon>Bacillota</taxon>
        <taxon>Erysipelotrichia</taxon>
        <taxon>Erysipelotrichales</taxon>
        <taxon>Coprobacillaceae</taxon>
        <taxon>Thomasclavelia</taxon>
    </lineage>
</organism>
<dbReference type="GO" id="GO:0006310">
    <property type="term" value="P:DNA recombination"/>
    <property type="evidence" value="ECO:0007669"/>
    <property type="project" value="UniProtKB-KW"/>
</dbReference>
<dbReference type="SUPFAM" id="SSF53098">
    <property type="entry name" value="Ribonuclease H-like"/>
    <property type="match status" value="1"/>
</dbReference>
<dbReference type="GO" id="GO:0046872">
    <property type="term" value="F:metal ion binding"/>
    <property type="evidence" value="ECO:0007669"/>
    <property type="project" value="UniProtKB-KW"/>
</dbReference>
<evidence type="ECO:0000256" key="4">
    <source>
        <dbReference type="ARBA" id="ARBA00022723"/>
    </source>
</evidence>
<dbReference type="EMBL" id="JAQLKE010000026">
    <property type="protein sequence ID" value="MDB7084840.1"/>
    <property type="molecule type" value="Genomic_DNA"/>
</dbReference>
<evidence type="ECO:0000256" key="3">
    <source>
        <dbReference type="ARBA" id="ARBA00022722"/>
    </source>
</evidence>
<reference evidence="12" key="1">
    <citation type="submission" date="2023-01" db="EMBL/GenBank/DDBJ databases">
        <title>Human gut microbiome strain richness.</title>
        <authorList>
            <person name="Chen-Liaw A."/>
        </authorList>
    </citation>
    <scope>NUCLEOTIDE SEQUENCE</scope>
    <source>
        <strain evidence="12">1001217st2_G6_1001217B_191108</strain>
    </source>
</reference>
<dbReference type="InterPro" id="IPR002176">
    <property type="entry name" value="X-over_junc_endoDNase_RuvC"/>
</dbReference>
<evidence type="ECO:0000256" key="2">
    <source>
        <dbReference type="ARBA" id="ARBA00022490"/>
    </source>
</evidence>
<protein>
    <submittedName>
        <fullName evidence="12">Crossover junction endodeoxyribonuclease RuvC</fullName>
    </submittedName>
</protein>
<dbReference type="GO" id="GO:0004520">
    <property type="term" value="F:DNA endonuclease activity"/>
    <property type="evidence" value="ECO:0007669"/>
    <property type="project" value="InterPro"/>
</dbReference>
<dbReference type="GO" id="GO:0003677">
    <property type="term" value="F:DNA binding"/>
    <property type="evidence" value="ECO:0007669"/>
    <property type="project" value="UniProtKB-KW"/>
</dbReference>
<evidence type="ECO:0000256" key="9">
    <source>
        <dbReference type="ARBA" id="ARBA00023125"/>
    </source>
</evidence>
<evidence type="ECO:0000256" key="5">
    <source>
        <dbReference type="ARBA" id="ARBA00022759"/>
    </source>
</evidence>
<keyword evidence="6" id="KW-0227">DNA damage</keyword>
<sequence>MFDYYLDLSSTNSGVVLVGEKVIYITSWNFSKFKKKSKIKVEWQIEKMRYISTYINDFIKKYPPKSFTAEGIFIKKEFLASSETLMKVHGMVIEKFINYPIKYIPPANIKKNITGKGNASKELVRQNICKKLNIQGINYDEADALALMLTDKNLSEFQSLEKQIIYLEEKND</sequence>
<evidence type="ECO:0000256" key="1">
    <source>
        <dbReference type="ARBA" id="ARBA00009518"/>
    </source>
</evidence>
<dbReference type="Gene3D" id="3.30.420.10">
    <property type="entry name" value="Ribonuclease H-like superfamily/Ribonuclease H"/>
    <property type="match status" value="1"/>
</dbReference>
<dbReference type="InterPro" id="IPR012337">
    <property type="entry name" value="RNaseH-like_sf"/>
</dbReference>
<evidence type="ECO:0000256" key="7">
    <source>
        <dbReference type="ARBA" id="ARBA00022801"/>
    </source>
</evidence>
<keyword evidence="10" id="KW-0233">DNA recombination</keyword>
<keyword evidence="9" id="KW-0238">DNA-binding</keyword>
<evidence type="ECO:0000313" key="13">
    <source>
        <dbReference type="Proteomes" id="UP001211987"/>
    </source>
</evidence>
<comment type="similarity">
    <text evidence="1">Belongs to the RuvC family.</text>
</comment>
<proteinExistence type="inferred from homology"/>
<dbReference type="InterPro" id="IPR036397">
    <property type="entry name" value="RNaseH_sf"/>
</dbReference>
<dbReference type="PRINTS" id="PR00696">
    <property type="entry name" value="RSOLVASERUVC"/>
</dbReference>
<dbReference type="Proteomes" id="UP001211987">
    <property type="component" value="Unassembled WGS sequence"/>
</dbReference>
<dbReference type="GO" id="GO:0016787">
    <property type="term" value="F:hydrolase activity"/>
    <property type="evidence" value="ECO:0007669"/>
    <property type="project" value="UniProtKB-KW"/>
</dbReference>
<keyword evidence="11" id="KW-0234">DNA repair</keyword>
<keyword evidence="2" id="KW-0963">Cytoplasm</keyword>
<evidence type="ECO:0000256" key="8">
    <source>
        <dbReference type="ARBA" id="ARBA00022842"/>
    </source>
</evidence>
<comment type="caution">
    <text evidence="12">The sequence shown here is derived from an EMBL/GenBank/DDBJ whole genome shotgun (WGS) entry which is preliminary data.</text>
</comment>
<dbReference type="RefSeq" id="WP_009009843.1">
    <property type="nucleotide sequence ID" value="NZ_JAQLKE010000026.1"/>
</dbReference>
<evidence type="ECO:0000256" key="6">
    <source>
        <dbReference type="ARBA" id="ARBA00022763"/>
    </source>
</evidence>
<keyword evidence="8" id="KW-0460">Magnesium</keyword>
<evidence type="ECO:0000256" key="10">
    <source>
        <dbReference type="ARBA" id="ARBA00023172"/>
    </source>
</evidence>
<evidence type="ECO:0000313" key="12">
    <source>
        <dbReference type="EMBL" id="MDB7084840.1"/>
    </source>
</evidence>
<gene>
    <name evidence="12" type="ORF">PM738_13600</name>
</gene>
<keyword evidence="5" id="KW-0255">Endonuclease</keyword>
<keyword evidence="3" id="KW-0540">Nuclease</keyword>
<keyword evidence="7" id="KW-0378">Hydrolase</keyword>
<accession>A0AB35IMC8</accession>
<dbReference type="GO" id="GO:0006281">
    <property type="term" value="P:DNA repair"/>
    <property type="evidence" value="ECO:0007669"/>
    <property type="project" value="UniProtKB-KW"/>
</dbReference>
<dbReference type="Pfam" id="PF02075">
    <property type="entry name" value="RuvC"/>
    <property type="match status" value="1"/>
</dbReference>
<dbReference type="PANTHER" id="PTHR30194">
    <property type="entry name" value="CROSSOVER JUNCTION ENDODEOXYRIBONUCLEASE RUVC"/>
    <property type="match status" value="1"/>
</dbReference>